<dbReference type="OrthoDB" id="9772456at2"/>
<evidence type="ECO:0000256" key="9">
    <source>
        <dbReference type="ARBA" id="ARBA00049158"/>
    </source>
</evidence>
<comment type="similarity">
    <text evidence="3">Belongs to the inositol monophosphatase superfamily.</text>
</comment>
<dbReference type="PRINTS" id="PR00377">
    <property type="entry name" value="IMPHPHTASES"/>
</dbReference>
<protein>
    <recommendedName>
        <fullName evidence="5 11">Histidinol-phosphatase</fullName>
        <ecNumber evidence="4 11">3.1.3.15</ecNumber>
    </recommendedName>
</protein>
<keyword evidence="8 12" id="KW-0460">Magnesium</keyword>
<dbReference type="RefSeq" id="WP_091029751.1">
    <property type="nucleotide sequence ID" value="NZ_FNAD01000002.1"/>
</dbReference>
<feature type="binding site" evidence="12">
    <location>
        <position position="217"/>
    </location>
    <ligand>
        <name>Mg(2+)</name>
        <dbReference type="ChEBI" id="CHEBI:18420"/>
        <label>1</label>
        <note>catalytic</note>
    </ligand>
</feature>
<dbReference type="GO" id="GO:0006020">
    <property type="term" value="P:inositol metabolic process"/>
    <property type="evidence" value="ECO:0007669"/>
    <property type="project" value="TreeGrafter"/>
</dbReference>
<gene>
    <name evidence="13" type="ORF">SAMN05216270_102366</name>
</gene>
<dbReference type="GO" id="GO:0000105">
    <property type="term" value="P:L-histidine biosynthetic process"/>
    <property type="evidence" value="ECO:0007669"/>
    <property type="project" value="UniProtKB-UniRule"/>
</dbReference>
<feature type="binding site" evidence="12">
    <location>
        <position position="90"/>
    </location>
    <ligand>
        <name>Mg(2+)</name>
        <dbReference type="ChEBI" id="CHEBI:18420"/>
        <label>2</label>
    </ligand>
</feature>
<dbReference type="EMBL" id="FNAD01000002">
    <property type="protein sequence ID" value="SDD21741.1"/>
    <property type="molecule type" value="Genomic_DNA"/>
</dbReference>
<dbReference type="EC" id="3.1.3.15" evidence="4 11"/>
<keyword evidence="14" id="KW-1185">Reference proteome</keyword>
<dbReference type="AlphaFoldDB" id="A0A1G6SYE5"/>
<dbReference type="GO" id="GO:0008934">
    <property type="term" value="F:inositol monophosphate 1-phosphatase activity"/>
    <property type="evidence" value="ECO:0007669"/>
    <property type="project" value="TreeGrafter"/>
</dbReference>
<dbReference type="GO" id="GO:0046872">
    <property type="term" value="F:metal ion binding"/>
    <property type="evidence" value="ECO:0007669"/>
    <property type="project" value="UniProtKB-KW"/>
</dbReference>
<organism evidence="13 14">
    <name type="scientific">Glycomyces harbinensis</name>
    <dbReference type="NCBI Taxonomy" id="58114"/>
    <lineage>
        <taxon>Bacteria</taxon>
        <taxon>Bacillati</taxon>
        <taxon>Actinomycetota</taxon>
        <taxon>Actinomycetes</taxon>
        <taxon>Glycomycetales</taxon>
        <taxon>Glycomycetaceae</taxon>
        <taxon>Glycomyces</taxon>
    </lineage>
</organism>
<evidence type="ECO:0000256" key="11">
    <source>
        <dbReference type="NCBIfam" id="TIGR02067"/>
    </source>
</evidence>
<dbReference type="NCBIfam" id="TIGR02067">
    <property type="entry name" value="his_9_HisN"/>
    <property type="match status" value="1"/>
</dbReference>
<evidence type="ECO:0000256" key="5">
    <source>
        <dbReference type="ARBA" id="ARBA00021697"/>
    </source>
</evidence>
<dbReference type="InterPro" id="IPR011809">
    <property type="entry name" value="His_9_proposed"/>
</dbReference>
<reference evidence="14" key="1">
    <citation type="submission" date="2016-10" db="EMBL/GenBank/DDBJ databases">
        <authorList>
            <person name="Varghese N."/>
            <person name="Submissions S."/>
        </authorList>
    </citation>
    <scope>NUCLEOTIDE SEQUENCE [LARGE SCALE GENOMIC DNA]</scope>
    <source>
        <strain evidence="14">CGMCC 4.3516</strain>
    </source>
</reference>
<evidence type="ECO:0000313" key="13">
    <source>
        <dbReference type="EMBL" id="SDD21741.1"/>
    </source>
</evidence>
<feature type="binding site" evidence="12">
    <location>
        <position position="87"/>
    </location>
    <ligand>
        <name>Mg(2+)</name>
        <dbReference type="ChEBI" id="CHEBI:18420"/>
        <label>1</label>
        <note>catalytic</note>
    </ligand>
</feature>
<sequence length="266" mass="28647">MPTSSYNDDLGLAHLLADSAAQVGNSRFRSSDLQVSSKPDMTEVTDADTTIEEVLRSTLSRARPRDGVFGEEYGDNPGASGRKWVVDPIDATRNYVRGVPIWATLIALFDRGEPVVGVVSAPALGRRWWAMKGAGAFAGRDQRAGKRIHVSKVAKLSDASVSISSITGWTKLDRQGAMLGLLHEAWRERGFGDFYSYCLLAEGAVDIAAEPEVALWDLAPLALIVEEAGGTFTDLRGRPGPDGGSALATNGVLHEQALERLKIREL</sequence>
<dbReference type="Gene3D" id="3.30.540.10">
    <property type="entry name" value="Fructose-1,6-Bisphosphatase, subunit A, domain 1"/>
    <property type="match status" value="1"/>
</dbReference>
<dbReference type="PANTHER" id="PTHR20854">
    <property type="entry name" value="INOSITOL MONOPHOSPHATASE"/>
    <property type="match status" value="1"/>
</dbReference>
<evidence type="ECO:0000256" key="4">
    <source>
        <dbReference type="ARBA" id="ARBA00013085"/>
    </source>
</evidence>
<evidence type="ECO:0000256" key="6">
    <source>
        <dbReference type="ARBA" id="ARBA00022723"/>
    </source>
</evidence>
<evidence type="ECO:0000256" key="3">
    <source>
        <dbReference type="ARBA" id="ARBA00009759"/>
    </source>
</evidence>
<dbReference type="PANTHER" id="PTHR20854:SF4">
    <property type="entry name" value="INOSITOL-1-MONOPHOSPHATASE-RELATED"/>
    <property type="match status" value="1"/>
</dbReference>
<comment type="function">
    <text evidence="10">Catalyzes the dephosphorylation of histidinol-phosphate to histidinol, the direct precursor of histidine.</text>
</comment>
<evidence type="ECO:0000313" key="14">
    <source>
        <dbReference type="Proteomes" id="UP000198949"/>
    </source>
</evidence>
<evidence type="ECO:0000256" key="1">
    <source>
        <dbReference type="ARBA" id="ARBA00001946"/>
    </source>
</evidence>
<proteinExistence type="inferred from homology"/>
<evidence type="ECO:0000256" key="7">
    <source>
        <dbReference type="ARBA" id="ARBA00022801"/>
    </source>
</evidence>
<feature type="binding site" evidence="12">
    <location>
        <position position="89"/>
    </location>
    <ligand>
        <name>Mg(2+)</name>
        <dbReference type="ChEBI" id="CHEBI:18420"/>
        <label>1</label>
        <note>catalytic</note>
    </ligand>
</feature>
<name>A0A1G6SYE5_9ACTN</name>
<dbReference type="Pfam" id="PF00459">
    <property type="entry name" value="Inositol_P"/>
    <property type="match status" value="1"/>
</dbReference>
<comment type="cofactor">
    <cofactor evidence="1 12">
        <name>Mg(2+)</name>
        <dbReference type="ChEBI" id="CHEBI:18420"/>
    </cofactor>
</comment>
<evidence type="ECO:0000256" key="2">
    <source>
        <dbReference type="ARBA" id="ARBA00004970"/>
    </source>
</evidence>
<dbReference type="Gene3D" id="3.40.190.80">
    <property type="match status" value="1"/>
</dbReference>
<evidence type="ECO:0000256" key="8">
    <source>
        <dbReference type="ARBA" id="ARBA00022842"/>
    </source>
</evidence>
<dbReference type="GO" id="GO:0004401">
    <property type="term" value="F:histidinol-phosphatase activity"/>
    <property type="evidence" value="ECO:0007669"/>
    <property type="project" value="UniProtKB-UniRule"/>
</dbReference>
<dbReference type="GO" id="GO:0007165">
    <property type="term" value="P:signal transduction"/>
    <property type="evidence" value="ECO:0007669"/>
    <property type="project" value="TreeGrafter"/>
</dbReference>
<dbReference type="SUPFAM" id="SSF56655">
    <property type="entry name" value="Carbohydrate phosphatase"/>
    <property type="match status" value="1"/>
</dbReference>
<accession>A0A1G6SYE5</accession>
<keyword evidence="7" id="KW-0378">Hydrolase</keyword>
<comment type="pathway">
    <text evidence="2">Amino-acid biosynthesis; L-histidine biosynthesis; L-histidine from 5-phospho-alpha-D-ribose 1-diphosphate: step 8/9.</text>
</comment>
<dbReference type="InterPro" id="IPR000760">
    <property type="entry name" value="Inositol_monophosphatase-like"/>
</dbReference>
<dbReference type="Proteomes" id="UP000198949">
    <property type="component" value="Unassembled WGS sequence"/>
</dbReference>
<evidence type="ECO:0000256" key="10">
    <source>
        <dbReference type="ARBA" id="ARBA00053547"/>
    </source>
</evidence>
<keyword evidence="6 12" id="KW-0479">Metal-binding</keyword>
<comment type="catalytic activity">
    <reaction evidence="9">
        <text>L-histidinol phosphate + H2O = L-histidinol + phosphate</text>
        <dbReference type="Rhea" id="RHEA:14465"/>
        <dbReference type="ChEBI" id="CHEBI:15377"/>
        <dbReference type="ChEBI" id="CHEBI:43474"/>
        <dbReference type="ChEBI" id="CHEBI:57699"/>
        <dbReference type="ChEBI" id="CHEBI:57980"/>
        <dbReference type="EC" id="3.1.3.15"/>
    </reaction>
</comment>
<evidence type="ECO:0000256" key="12">
    <source>
        <dbReference type="PIRSR" id="PIRSR600760-2"/>
    </source>
</evidence>
<feature type="binding site" evidence="12">
    <location>
        <position position="71"/>
    </location>
    <ligand>
        <name>Mg(2+)</name>
        <dbReference type="ChEBI" id="CHEBI:18420"/>
        <label>1</label>
        <note>catalytic</note>
    </ligand>
</feature>
<dbReference type="FunFam" id="3.30.540.10:FF:000003">
    <property type="entry name" value="Inositol-1-monophosphatase"/>
    <property type="match status" value="1"/>
</dbReference>
<dbReference type="STRING" id="58114.SAMN05216270_102366"/>